<dbReference type="PANTHER" id="PTHR10775">
    <property type="entry name" value="OS08G0208400 PROTEIN"/>
    <property type="match status" value="1"/>
</dbReference>
<dbReference type="InterPro" id="IPR004242">
    <property type="entry name" value="Transposase_21"/>
</dbReference>
<evidence type="ECO:0000313" key="2">
    <source>
        <dbReference type="Proteomes" id="UP001289374"/>
    </source>
</evidence>
<reference evidence="1" key="1">
    <citation type="submission" date="2020-06" db="EMBL/GenBank/DDBJ databases">
        <authorList>
            <person name="Li T."/>
            <person name="Hu X."/>
            <person name="Zhang T."/>
            <person name="Song X."/>
            <person name="Zhang H."/>
            <person name="Dai N."/>
            <person name="Sheng W."/>
            <person name="Hou X."/>
            <person name="Wei L."/>
        </authorList>
    </citation>
    <scope>NUCLEOTIDE SEQUENCE</scope>
    <source>
        <strain evidence="1">K16</strain>
        <tissue evidence="1">Leaf</tissue>
    </source>
</reference>
<dbReference type="EMBL" id="JACGWL010000001">
    <property type="protein sequence ID" value="KAK4411904.1"/>
    <property type="molecule type" value="Genomic_DNA"/>
</dbReference>
<proteinExistence type="predicted"/>
<protein>
    <submittedName>
        <fullName evidence="1">Uncharacterized protein</fullName>
    </submittedName>
</protein>
<keyword evidence="2" id="KW-1185">Reference proteome</keyword>
<reference evidence="1" key="2">
    <citation type="journal article" date="2024" name="Plant">
        <title>Genomic evolution and insights into agronomic trait innovations of Sesamum species.</title>
        <authorList>
            <person name="Miao H."/>
            <person name="Wang L."/>
            <person name="Qu L."/>
            <person name="Liu H."/>
            <person name="Sun Y."/>
            <person name="Le M."/>
            <person name="Wang Q."/>
            <person name="Wei S."/>
            <person name="Zheng Y."/>
            <person name="Lin W."/>
            <person name="Duan Y."/>
            <person name="Cao H."/>
            <person name="Xiong S."/>
            <person name="Wang X."/>
            <person name="Wei L."/>
            <person name="Li C."/>
            <person name="Ma Q."/>
            <person name="Ju M."/>
            <person name="Zhao R."/>
            <person name="Li G."/>
            <person name="Mu C."/>
            <person name="Tian Q."/>
            <person name="Mei H."/>
            <person name="Zhang T."/>
            <person name="Gao T."/>
            <person name="Zhang H."/>
        </authorList>
    </citation>
    <scope>NUCLEOTIDE SEQUENCE</scope>
    <source>
        <strain evidence="1">K16</strain>
    </source>
</reference>
<dbReference type="AlphaFoldDB" id="A0AAE2C7I3"/>
<dbReference type="Pfam" id="PF02992">
    <property type="entry name" value="Transposase_21"/>
    <property type="match status" value="1"/>
</dbReference>
<dbReference type="PANTHER" id="PTHR10775:SF182">
    <property type="entry name" value="TRANSPOSON, EN_SPM-LIKE, TRANSPOSASE-ASSOCIATED DOMAIN PROTEIN-RELATED"/>
    <property type="match status" value="1"/>
</dbReference>
<sequence length="401" mass="45506">MKFMAEYYNWISHGKNIVQDYYEAPSVPQVLEEPTSASYVEGVPNDGARSYPMDAGTSSYVYGGSGPYDYDESGLANRFFNIVHVADQTFVDGCNQSQLGVVAELADIKADGTSLLEGEPHSRRSPRMQSLAEGSMCRTSDVEAWKHFDRMYLDFAKEPRNVRLGLCTDGFAPHDQYDRTYSCWSVIITPYNLPPASDRCVFGTIDRKATTVVACGCENIQPCHGSFFNNTGGIDVDYERPTRLWNGWSTTGIMGCPVYMYDTRAFHLQHVEIPLLLPDGYDSDHKWTKKSIFWDLPYWSTLLIRHNLDVAHIEKNVFDNIFNTVMDIKEKTVDNMNARRDLKIICNRPELELDEHRPNVIPKAKEEVVPVPIVAVDNQSYDIRYPNALHVVLEAAGTSWR</sequence>
<evidence type="ECO:0000313" key="1">
    <source>
        <dbReference type="EMBL" id="KAK4411904.1"/>
    </source>
</evidence>
<name>A0AAE2C7I3_9LAMI</name>
<dbReference type="Proteomes" id="UP001289374">
    <property type="component" value="Unassembled WGS sequence"/>
</dbReference>
<comment type="caution">
    <text evidence="1">The sequence shown here is derived from an EMBL/GenBank/DDBJ whole genome shotgun (WGS) entry which is preliminary data.</text>
</comment>
<organism evidence="1 2">
    <name type="scientific">Sesamum angolense</name>
    <dbReference type="NCBI Taxonomy" id="2727404"/>
    <lineage>
        <taxon>Eukaryota</taxon>
        <taxon>Viridiplantae</taxon>
        <taxon>Streptophyta</taxon>
        <taxon>Embryophyta</taxon>
        <taxon>Tracheophyta</taxon>
        <taxon>Spermatophyta</taxon>
        <taxon>Magnoliopsida</taxon>
        <taxon>eudicotyledons</taxon>
        <taxon>Gunneridae</taxon>
        <taxon>Pentapetalae</taxon>
        <taxon>asterids</taxon>
        <taxon>lamiids</taxon>
        <taxon>Lamiales</taxon>
        <taxon>Pedaliaceae</taxon>
        <taxon>Sesamum</taxon>
    </lineage>
</organism>
<gene>
    <name evidence="1" type="ORF">Sango_0263400</name>
</gene>
<accession>A0AAE2C7I3</accession>